<protein>
    <submittedName>
        <fullName evidence="2">Histidine kinase</fullName>
    </submittedName>
</protein>
<keyword evidence="2" id="KW-0418">Kinase</keyword>
<keyword evidence="2" id="KW-0808">Transferase</keyword>
<feature type="domain" description="DICT" evidence="1">
    <location>
        <begin position="104"/>
        <end position="226"/>
    </location>
</feature>
<dbReference type="AlphaFoldDB" id="A0A8J8CBS5"/>
<keyword evidence="3" id="KW-1185">Reference proteome</keyword>
<dbReference type="InterPro" id="IPR016954">
    <property type="entry name" value="Uncharacterised_Vng0742h"/>
</dbReference>
<evidence type="ECO:0000313" key="2">
    <source>
        <dbReference type="EMBL" id="MBX0302695.1"/>
    </source>
</evidence>
<evidence type="ECO:0000313" key="3">
    <source>
        <dbReference type="Proteomes" id="UP000783863"/>
    </source>
</evidence>
<proteinExistence type="predicted"/>
<evidence type="ECO:0000259" key="1">
    <source>
        <dbReference type="Pfam" id="PF10069"/>
    </source>
</evidence>
<dbReference type="GO" id="GO:0016301">
    <property type="term" value="F:kinase activity"/>
    <property type="evidence" value="ECO:0007669"/>
    <property type="project" value="UniProtKB-KW"/>
</dbReference>
<organism evidence="2 3">
    <name type="scientific">Haloarcula salinisoli</name>
    <dbReference type="NCBI Taxonomy" id="2487746"/>
    <lineage>
        <taxon>Archaea</taxon>
        <taxon>Methanobacteriati</taxon>
        <taxon>Methanobacteriota</taxon>
        <taxon>Stenosarchaea group</taxon>
        <taxon>Halobacteria</taxon>
        <taxon>Halobacteriales</taxon>
        <taxon>Haloarculaceae</taxon>
        <taxon>Haloarcula</taxon>
    </lineage>
</organism>
<dbReference type="Pfam" id="PF10069">
    <property type="entry name" value="DICT"/>
    <property type="match status" value="1"/>
</dbReference>
<comment type="caution">
    <text evidence="2">The sequence shown here is derived from an EMBL/GenBank/DDBJ whole genome shotgun (WGS) entry which is preliminary data.</text>
</comment>
<accession>A0A8J8CBS5</accession>
<dbReference type="Proteomes" id="UP000783863">
    <property type="component" value="Unassembled WGS sequence"/>
</dbReference>
<name>A0A8J8CBS5_9EURY</name>
<dbReference type="RefSeq" id="WP_220586929.1">
    <property type="nucleotide sequence ID" value="NZ_RKLQ01000001.1"/>
</dbReference>
<dbReference type="InterPro" id="IPR019278">
    <property type="entry name" value="DICT_dom"/>
</dbReference>
<dbReference type="PIRSF" id="PIRSF030471">
    <property type="entry name" value="STR_Vng0742h_prd"/>
    <property type="match status" value="1"/>
</dbReference>
<reference evidence="2" key="1">
    <citation type="submission" date="2021-06" db="EMBL/GenBank/DDBJ databases">
        <title>Halomicroarcula sp. F24A a new haloarchaeum isolated from saline soil.</title>
        <authorList>
            <person name="Duran-Viseras A."/>
            <person name="Sanchez-Porro C."/>
            <person name="Ventosa A."/>
        </authorList>
    </citation>
    <scope>NUCLEOTIDE SEQUENCE</scope>
    <source>
        <strain evidence="2">F24A</strain>
    </source>
</reference>
<gene>
    <name evidence="2" type="ORF">EGD98_03305</name>
</gene>
<sequence length="256" mass="28338">MSSAVEQLRALVGETAAPEQSLVVVNRTEGDPIQRLLATTFDGQSVDIRESDVPDAEDDTVVLVRDGAVVATSSLQSVMDACLLVNSDLYRTGPGGIEKSRAPSVITELDETVFKLRGFPASVKEKLILILISRYIETLALDHGAGVLRATFQELSRLGTENGTREVYRRLSETDLSVHVYGVNDWELSPDLDIVAHTGSHRGYRDSWCVVFRPPDDRDRHAALLALETGPNEWVGTWTYDAQKVRRVDEILVDEF</sequence>
<dbReference type="EMBL" id="RKLQ01000001">
    <property type="protein sequence ID" value="MBX0302695.1"/>
    <property type="molecule type" value="Genomic_DNA"/>
</dbReference>